<reference evidence="1 2" key="1">
    <citation type="submission" date="2019-10" db="EMBL/GenBank/DDBJ databases">
        <title>Draft genome sequences of Lactobacillus strains.</title>
        <authorList>
            <person name="Cho G.-S."/>
            <person name="Fagbemigun O."/>
            <person name="Brinks E."/>
            <person name="Franz C.M.A.P."/>
        </authorList>
    </citation>
    <scope>NUCLEOTIDE SEQUENCE [LARGE SCALE GENOMIC DNA]</scope>
    <source>
        <strain evidence="1 2">313</strain>
    </source>
</reference>
<organism evidence="1 2">
    <name type="scientific">Lactobacillus helveticus</name>
    <name type="common">Lactobacillus suntoryeus</name>
    <dbReference type="NCBI Taxonomy" id="1587"/>
    <lineage>
        <taxon>Bacteria</taxon>
        <taxon>Bacillati</taxon>
        <taxon>Bacillota</taxon>
        <taxon>Bacilli</taxon>
        <taxon>Lactobacillales</taxon>
        <taxon>Lactobacillaceae</taxon>
        <taxon>Lactobacillus</taxon>
    </lineage>
</organism>
<evidence type="ECO:0000313" key="1">
    <source>
        <dbReference type="EMBL" id="MPW14196.1"/>
    </source>
</evidence>
<dbReference type="EMBL" id="WHOE01000024">
    <property type="protein sequence ID" value="MPW14196.1"/>
    <property type="molecule type" value="Genomic_DNA"/>
</dbReference>
<evidence type="ECO:0000313" key="2">
    <source>
        <dbReference type="Proteomes" id="UP000430466"/>
    </source>
</evidence>
<accession>A0A6A7K164</accession>
<gene>
    <name evidence="1" type="ORF">GDZ32_04090</name>
</gene>
<comment type="caution">
    <text evidence="1">The sequence shown here is derived from an EMBL/GenBank/DDBJ whole genome shotgun (WGS) entry which is preliminary data.</text>
</comment>
<dbReference type="RefSeq" id="WP_152723738.1">
    <property type="nucleotide sequence ID" value="NZ_RIGS01000007.1"/>
</dbReference>
<proteinExistence type="predicted"/>
<name>A0A6A7K164_LACHE</name>
<sequence>MAEVINYADAYQSALEQAFYDGHLYSADLWNSPSNAMVKFDGAKHIKVPRLSITAGRKDRQRRTITSPAVNYSNDWDEYELTNERYWDTLVDPLDVDETNMVVSIANITRQFNLDSKMPEKDREMFCKLYQQKVKYDGQDGVHTESVDETNVLKLFDEMMSNFDEARIPAQGRILYVTPKMNSILKRADAMNRTVVISDPSAITRTVHSLDEVTINVVPSDLMQTTFDFTVGSKMKSDAKQIEMFLISNGVQIAPEKYSFVGFDQPSASTSGNYLYYEQSYDDVLLLSTKTKGYEVVVGTATGTKDLSDSSKLGKKAKADPANVKPTEASTVEEIKAYLTAHKIDLSGKTTKNDLLALVK</sequence>
<dbReference type="Proteomes" id="UP000430466">
    <property type="component" value="Unassembled WGS sequence"/>
</dbReference>
<dbReference type="AlphaFoldDB" id="A0A6A7K164"/>
<protein>
    <submittedName>
        <fullName evidence="1">Capsid protein</fullName>
    </submittedName>
</protein>